<evidence type="ECO:0000313" key="2">
    <source>
        <dbReference type="Proteomes" id="UP000186777"/>
    </source>
</evidence>
<organism evidence="1 2">
    <name type="scientific">Phascolarctobacterium succinatutens</name>
    <dbReference type="NCBI Taxonomy" id="626940"/>
    <lineage>
        <taxon>Bacteria</taxon>
        <taxon>Bacillati</taxon>
        <taxon>Bacillota</taxon>
        <taxon>Negativicutes</taxon>
        <taxon>Acidaminococcales</taxon>
        <taxon>Acidaminococcaceae</taxon>
        <taxon>Phascolarctobacterium</taxon>
    </lineage>
</organism>
<dbReference type="RefSeq" id="WP_303679550.1">
    <property type="nucleotide sequence ID" value="NZ_JAXUIM010000062.1"/>
</dbReference>
<dbReference type="EMBL" id="MNTG01000024">
    <property type="protein sequence ID" value="OLA38195.1"/>
    <property type="molecule type" value="Genomic_DNA"/>
</dbReference>
<name>A0A1Q6R752_9FIRM</name>
<proteinExistence type="predicted"/>
<dbReference type="AlphaFoldDB" id="A0A1Q6R752"/>
<comment type="caution">
    <text evidence="1">The sequence shown here is derived from an EMBL/GenBank/DDBJ whole genome shotgun (WGS) entry which is preliminary data.</text>
</comment>
<accession>A0A1Q6R752</accession>
<gene>
    <name evidence="1" type="ORF">BHW43_03625</name>
</gene>
<dbReference type="STRING" id="626940.BHW43_03625"/>
<reference evidence="1 2" key="1">
    <citation type="journal article" date="2016" name="Nat. Biotechnol.">
        <title>Measurement of bacterial replication rates in microbial communities.</title>
        <authorList>
            <person name="Brown C.T."/>
            <person name="Olm M.R."/>
            <person name="Thomas B.C."/>
            <person name="Banfield J.F."/>
        </authorList>
    </citation>
    <scope>NUCLEOTIDE SEQUENCE [LARGE SCALE GENOMIC DNA]</scope>
    <source>
        <strain evidence="1">46_33</strain>
    </source>
</reference>
<sequence length="312" mass="36560">MVTELILETCIALRDGREQNACTAFSGIIAEAADNEALQAISCCLLVALRHRQRQLFTAWMQESRPRLEQLLVNPQLAHQGGSVLLRLTFAVCDRRLAEVRPMLALLVRRWLRTHACDTAMLQKFMGEWLSLAARMARRRWHEETAFLLREAGRWLLKQQDLQRLAWSLQQLQLHFVVYARWDGFDKACRIYRELTLLYRLLLRRVPKAPPERQTALLQLLVRHLRDVTANVSRSAMLDDADIFRQWYSFFWQLTADDKSAREELLRLLQLAITYWQQTMPKTSRKQAVLLKDLLQPNLIDGQYALLLQKII</sequence>
<evidence type="ECO:0000313" key="1">
    <source>
        <dbReference type="EMBL" id="OLA38195.1"/>
    </source>
</evidence>
<dbReference type="Proteomes" id="UP000186777">
    <property type="component" value="Unassembled WGS sequence"/>
</dbReference>
<protein>
    <submittedName>
        <fullName evidence="1">Uncharacterized protein</fullName>
    </submittedName>
</protein>